<organism evidence="1 2">
    <name type="scientific">Nocardioides massiliensis</name>
    <dbReference type="NCBI Taxonomy" id="1325935"/>
    <lineage>
        <taxon>Bacteria</taxon>
        <taxon>Bacillati</taxon>
        <taxon>Actinomycetota</taxon>
        <taxon>Actinomycetes</taxon>
        <taxon>Propionibacteriales</taxon>
        <taxon>Nocardioidaceae</taxon>
        <taxon>Nocardioides</taxon>
    </lineage>
</organism>
<sequence length="69" mass="8304">MTTRDPRLTPRDGKLYTVRWIRQGNRPDVRHKHFTRGHDAHQYADKLRRFGKDAEVYVTDTRWQPDGAR</sequence>
<evidence type="ECO:0000313" key="2">
    <source>
        <dbReference type="Proteomes" id="UP001240447"/>
    </source>
</evidence>
<name>A0ABT9NJ18_9ACTN</name>
<accession>A0ABT9NJ18</accession>
<dbReference type="Proteomes" id="UP001240447">
    <property type="component" value="Unassembled WGS sequence"/>
</dbReference>
<comment type="caution">
    <text evidence="1">The sequence shown here is derived from an EMBL/GenBank/DDBJ whole genome shotgun (WGS) entry which is preliminary data.</text>
</comment>
<dbReference type="RefSeq" id="WP_068121040.1">
    <property type="nucleotide sequence ID" value="NZ_CCXJ01000332.1"/>
</dbReference>
<gene>
    <name evidence="1" type="ORF">J2S59_000215</name>
</gene>
<protein>
    <submittedName>
        <fullName evidence="1">Uncharacterized protein</fullName>
    </submittedName>
</protein>
<proteinExistence type="predicted"/>
<keyword evidence="2" id="KW-1185">Reference proteome</keyword>
<reference evidence="1 2" key="1">
    <citation type="submission" date="2023-07" db="EMBL/GenBank/DDBJ databases">
        <title>Sequencing the genomes of 1000 actinobacteria strains.</title>
        <authorList>
            <person name="Klenk H.-P."/>
        </authorList>
    </citation>
    <scope>NUCLEOTIDE SEQUENCE [LARGE SCALE GENOMIC DNA]</scope>
    <source>
        <strain evidence="1 2">GD13</strain>
    </source>
</reference>
<dbReference type="EMBL" id="JAUSQM010000001">
    <property type="protein sequence ID" value="MDP9820406.1"/>
    <property type="molecule type" value="Genomic_DNA"/>
</dbReference>
<evidence type="ECO:0000313" key="1">
    <source>
        <dbReference type="EMBL" id="MDP9820406.1"/>
    </source>
</evidence>